<organism evidence="7 8">
    <name type="scientific">Pyrrhoderma noxium</name>
    <dbReference type="NCBI Taxonomy" id="2282107"/>
    <lineage>
        <taxon>Eukaryota</taxon>
        <taxon>Fungi</taxon>
        <taxon>Dikarya</taxon>
        <taxon>Basidiomycota</taxon>
        <taxon>Agaricomycotina</taxon>
        <taxon>Agaricomycetes</taxon>
        <taxon>Hymenochaetales</taxon>
        <taxon>Hymenochaetaceae</taxon>
        <taxon>Pyrrhoderma</taxon>
    </lineage>
</organism>
<evidence type="ECO:0000256" key="6">
    <source>
        <dbReference type="SAM" id="Phobius"/>
    </source>
</evidence>
<dbReference type="Proteomes" id="UP000217199">
    <property type="component" value="Unassembled WGS sequence"/>
</dbReference>
<feature type="region of interest" description="Disordered" evidence="5">
    <location>
        <begin position="1"/>
        <end position="56"/>
    </location>
</feature>
<feature type="transmembrane region" description="Helical" evidence="6">
    <location>
        <begin position="151"/>
        <end position="171"/>
    </location>
</feature>
<keyword evidence="2 6" id="KW-0812">Transmembrane</keyword>
<dbReference type="GO" id="GO:0005783">
    <property type="term" value="C:endoplasmic reticulum"/>
    <property type="evidence" value="ECO:0007669"/>
    <property type="project" value="TreeGrafter"/>
</dbReference>
<dbReference type="Pfam" id="PF07264">
    <property type="entry name" value="EI24"/>
    <property type="match status" value="1"/>
</dbReference>
<sequence>MAHRSENEFHSPYSDRTYSPGIHTYGGGTTSSNSIQDHSHDLSQNTQSSHSYPFSAQDARSSYPSFLSLPETIALQLSWAWRGLVDASRWDVVLSTTLSDAEIRANLLKSLVLNTLSLVSIYVFDLILQPLVRDQQKWLHRNLGWFYQVLWLFPVVGTSLYLNSSWCTVVANRMYALRHGARKAPPSTYTGILTALATSAYRAVMICTSVVIAFTLGYIPVVGNALGLAFFCWVDAYYCFEFIWIARGLSLSQRIRHLEERWAYYFAFGLPSSALCMWGSSLANAAIFALVLPSYIIMAMHARPVPTNPYNPNPHLSSLSVSVSAVQATHDPNSTTTTNQIRYPSPFVPIRLPIFALVLWINDRVVRLLSVGSNNPRRSSPSYSRGTTSPRSRIGALAGTGLGLSDDTAESVEEGVGIGIGGGAEAMHQPHPHGINLHYGRTSAAVSPSLSNTSGRRVNVVASSSSTTMRKKAD</sequence>
<dbReference type="GO" id="GO:0016236">
    <property type="term" value="P:macroautophagy"/>
    <property type="evidence" value="ECO:0007669"/>
    <property type="project" value="TreeGrafter"/>
</dbReference>
<evidence type="ECO:0000256" key="1">
    <source>
        <dbReference type="ARBA" id="ARBA00004141"/>
    </source>
</evidence>
<keyword evidence="3 6" id="KW-1133">Transmembrane helix</keyword>
<evidence type="ECO:0000256" key="2">
    <source>
        <dbReference type="ARBA" id="ARBA00022692"/>
    </source>
</evidence>
<dbReference type="InterPro" id="IPR059112">
    <property type="entry name" value="CysZ/EI24"/>
</dbReference>
<dbReference type="GO" id="GO:0016020">
    <property type="term" value="C:membrane"/>
    <property type="evidence" value="ECO:0007669"/>
    <property type="project" value="UniProtKB-SubCell"/>
</dbReference>
<dbReference type="PANTHER" id="PTHR21389">
    <property type="entry name" value="P53 INDUCED PROTEIN"/>
    <property type="match status" value="1"/>
</dbReference>
<keyword evidence="8" id="KW-1185">Reference proteome</keyword>
<protein>
    <recommendedName>
        <fullName evidence="9">Etoposide-induced protein 2.4-domain-containing protein</fullName>
    </recommendedName>
</protein>
<evidence type="ECO:0000256" key="4">
    <source>
        <dbReference type="ARBA" id="ARBA00023136"/>
    </source>
</evidence>
<reference evidence="7 8" key="1">
    <citation type="journal article" date="2017" name="Mol. Ecol.">
        <title>Comparative and population genomic landscape of Phellinus noxius: A hypervariable fungus causing root rot in trees.</title>
        <authorList>
            <person name="Chung C.L."/>
            <person name="Lee T.J."/>
            <person name="Akiba M."/>
            <person name="Lee H.H."/>
            <person name="Kuo T.H."/>
            <person name="Liu D."/>
            <person name="Ke H.M."/>
            <person name="Yokoi T."/>
            <person name="Roa M.B."/>
            <person name="Lu M.J."/>
            <person name="Chang Y.Y."/>
            <person name="Ann P.J."/>
            <person name="Tsai J.N."/>
            <person name="Chen C.Y."/>
            <person name="Tzean S.S."/>
            <person name="Ota Y."/>
            <person name="Hattori T."/>
            <person name="Sahashi N."/>
            <person name="Liou R.F."/>
            <person name="Kikuchi T."/>
            <person name="Tsai I.J."/>
        </authorList>
    </citation>
    <scope>NUCLEOTIDE SEQUENCE [LARGE SCALE GENOMIC DNA]</scope>
    <source>
        <strain evidence="7 8">FFPRI411160</strain>
    </source>
</reference>
<feature type="region of interest" description="Disordered" evidence="5">
    <location>
        <begin position="445"/>
        <end position="474"/>
    </location>
</feature>
<keyword evidence="4 6" id="KW-0472">Membrane</keyword>
<evidence type="ECO:0000256" key="5">
    <source>
        <dbReference type="SAM" id="MobiDB-lite"/>
    </source>
</evidence>
<evidence type="ECO:0008006" key="9">
    <source>
        <dbReference type="Google" id="ProtNLM"/>
    </source>
</evidence>
<feature type="compositionally biased region" description="Polar residues" evidence="5">
    <location>
        <begin position="445"/>
        <end position="468"/>
    </location>
</feature>
<evidence type="ECO:0000313" key="7">
    <source>
        <dbReference type="EMBL" id="PAV23287.1"/>
    </source>
</evidence>
<evidence type="ECO:0000256" key="3">
    <source>
        <dbReference type="ARBA" id="ARBA00022989"/>
    </source>
</evidence>
<feature type="transmembrane region" description="Helical" evidence="6">
    <location>
        <begin position="111"/>
        <end position="131"/>
    </location>
</feature>
<dbReference type="PANTHER" id="PTHR21389:SF0">
    <property type="entry name" value="ETOPOSIDE-INDUCED PROTEIN 2.4 HOMOLOG"/>
    <property type="match status" value="1"/>
</dbReference>
<feature type="transmembrane region" description="Helical" evidence="6">
    <location>
        <begin position="286"/>
        <end position="302"/>
    </location>
</feature>
<feature type="compositionally biased region" description="Polar residues" evidence="5">
    <location>
        <begin position="30"/>
        <end position="56"/>
    </location>
</feature>
<feature type="compositionally biased region" description="Low complexity" evidence="5">
    <location>
        <begin position="372"/>
        <end position="393"/>
    </location>
</feature>
<name>A0A286UUN0_9AGAM</name>
<dbReference type="InParanoid" id="A0A286UUN0"/>
<evidence type="ECO:0000313" key="8">
    <source>
        <dbReference type="Proteomes" id="UP000217199"/>
    </source>
</evidence>
<comment type="caution">
    <text evidence="7">The sequence shown here is derived from an EMBL/GenBank/DDBJ whole genome shotgun (WGS) entry which is preliminary data.</text>
</comment>
<feature type="region of interest" description="Disordered" evidence="5">
    <location>
        <begin position="372"/>
        <end position="407"/>
    </location>
</feature>
<proteinExistence type="predicted"/>
<dbReference type="OrthoDB" id="266518at2759"/>
<gene>
    <name evidence="7" type="ORF">PNOK_0035500</name>
</gene>
<accession>A0A286UUN0</accession>
<comment type="subcellular location">
    <subcellularLocation>
        <location evidence="1">Membrane</location>
        <topology evidence="1">Multi-pass membrane protein</topology>
    </subcellularLocation>
</comment>
<dbReference type="EMBL" id="NBII01000001">
    <property type="protein sequence ID" value="PAV23287.1"/>
    <property type="molecule type" value="Genomic_DNA"/>
</dbReference>
<dbReference type="AlphaFoldDB" id="A0A286UUN0"/>